<reference evidence="2" key="1">
    <citation type="submission" date="2019-03" db="EMBL/GenBank/DDBJ databases">
        <authorList>
            <person name="Hao L."/>
        </authorList>
    </citation>
    <scope>NUCLEOTIDE SEQUENCE</scope>
</reference>
<dbReference type="PROSITE" id="PS50943">
    <property type="entry name" value="HTH_CROC1"/>
    <property type="match status" value="1"/>
</dbReference>
<evidence type="ECO:0000259" key="1">
    <source>
        <dbReference type="PROSITE" id="PS50943"/>
    </source>
</evidence>
<dbReference type="InterPro" id="IPR001387">
    <property type="entry name" value="Cro/C1-type_HTH"/>
</dbReference>
<organism evidence="2">
    <name type="scientific">anaerobic digester metagenome</name>
    <dbReference type="NCBI Taxonomy" id="1263854"/>
    <lineage>
        <taxon>unclassified sequences</taxon>
        <taxon>metagenomes</taxon>
        <taxon>ecological metagenomes</taxon>
    </lineage>
</organism>
<dbReference type="CDD" id="cd00093">
    <property type="entry name" value="HTH_XRE"/>
    <property type="match status" value="1"/>
</dbReference>
<dbReference type="SUPFAM" id="SSF47413">
    <property type="entry name" value="lambda repressor-like DNA-binding domains"/>
    <property type="match status" value="1"/>
</dbReference>
<dbReference type="Pfam" id="PF01381">
    <property type="entry name" value="HTH_3"/>
    <property type="match status" value="1"/>
</dbReference>
<dbReference type="InterPro" id="IPR010982">
    <property type="entry name" value="Lambda_DNA-bd_dom_sf"/>
</dbReference>
<dbReference type="AlphaFoldDB" id="A0A485LXW1"/>
<protein>
    <submittedName>
        <fullName evidence="2">Helix-turn-helix protein</fullName>
    </submittedName>
</protein>
<dbReference type="Gene3D" id="1.10.260.40">
    <property type="entry name" value="lambda repressor-like DNA-binding domains"/>
    <property type="match status" value="1"/>
</dbReference>
<dbReference type="GO" id="GO:0003677">
    <property type="term" value="F:DNA binding"/>
    <property type="evidence" value="ECO:0007669"/>
    <property type="project" value="InterPro"/>
</dbReference>
<dbReference type="SMART" id="SM00530">
    <property type="entry name" value="HTH_XRE"/>
    <property type="match status" value="1"/>
</dbReference>
<sequence>MNDLRSIRKSKGLTMEQLANLSGVSSKTISLYEHTPPKRPSRKVVDKLSKTLEISPEKLLGAIGAGGKAPAGAGQEGLEETIELDDAHVVRILGLIEKEVRELQNLMIESASLANEHPALERSIEYLAGEIDLLTEIRKRFA</sequence>
<evidence type="ECO:0000313" key="2">
    <source>
        <dbReference type="EMBL" id="VFU13353.1"/>
    </source>
</evidence>
<feature type="domain" description="HTH cro/C1-type" evidence="1">
    <location>
        <begin position="4"/>
        <end position="59"/>
    </location>
</feature>
<name>A0A485LXW1_9ZZZZ</name>
<accession>A0A485LXW1</accession>
<dbReference type="EMBL" id="CAADRM010000079">
    <property type="protein sequence ID" value="VFU13353.1"/>
    <property type="molecule type" value="Genomic_DNA"/>
</dbReference>
<proteinExistence type="predicted"/>
<gene>
    <name evidence="2" type="ORF">SCFA_180041</name>
</gene>